<feature type="domain" description="BTB" evidence="1">
    <location>
        <begin position="212"/>
        <end position="279"/>
    </location>
</feature>
<dbReference type="SMART" id="SM00225">
    <property type="entry name" value="BTB"/>
    <property type="match status" value="1"/>
</dbReference>
<dbReference type="EMBL" id="CVRI01000047">
    <property type="protein sequence ID" value="CRK97257.1"/>
    <property type="molecule type" value="Genomic_DNA"/>
</dbReference>
<keyword evidence="3" id="KW-1185">Reference proteome</keyword>
<dbReference type="Proteomes" id="UP000183832">
    <property type="component" value="Unassembled WGS sequence"/>
</dbReference>
<reference evidence="2 3" key="1">
    <citation type="submission" date="2015-04" db="EMBL/GenBank/DDBJ databases">
        <authorList>
            <person name="Syromyatnikov M.Y."/>
            <person name="Popov V.N."/>
        </authorList>
    </citation>
    <scope>NUCLEOTIDE SEQUENCE [LARGE SCALE GENOMIC DNA]</scope>
</reference>
<protein>
    <submittedName>
        <fullName evidence="2">CLUMA_CG010653, isoform A</fullName>
    </submittedName>
</protein>
<organism evidence="2 3">
    <name type="scientific">Clunio marinus</name>
    <dbReference type="NCBI Taxonomy" id="568069"/>
    <lineage>
        <taxon>Eukaryota</taxon>
        <taxon>Metazoa</taxon>
        <taxon>Ecdysozoa</taxon>
        <taxon>Arthropoda</taxon>
        <taxon>Hexapoda</taxon>
        <taxon>Insecta</taxon>
        <taxon>Pterygota</taxon>
        <taxon>Neoptera</taxon>
        <taxon>Endopterygota</taxon>
        <taxon>Diptera</taxon>
        <taxon>Nematocera</taxon>
        <taxon>Chironomoidea</taxon>
        <taxon>Chironomidae</taxon>
        <taxon>Clunio</taxon>
    </lineage>
</organism>
<dbReference type="Pfam" id="PF00651">
    <property type="entry name" value="BTB"/>
    <property type="match status" value="1"/>
</dbReference>
<evidence type="ECO:0000313" key="3">
    <source>
        <dbReference type="Proteomes" id="UP000183832"/>
    </source>
</evidence>
<dbReference type="PROSITE" id="PS50097">
    <property type="entry name" value="BTB"/>
    <property type="match status" value="1"/>
</dbReference>
<dbReference type="Gene3D" id="3.30.710.10">
    <property type="entry name" value="Potassium Channel Kv1.1, Chain A"/>
    <property type="match status" value="1"/>
</dbReference>
<dbReference type="Gene3D" id="3.80.10.10">
    <property type="entry name" value="Ribonuclease Inhibitor"/>
    <property type="match status" value="1"/>
</dbReference>
<dbReference type="AlphaFoldDB" id="A0A1J1IFM5"/>
<dbReference type="InterPro" id="IPR011333">
    <property type="entry name" value="SKP1/BTB/POZ_sf"/>
</dbReference>
<dbReference type="InterPro" id="IPR000210">
    <property type="entry name" value="BTB/POZ_dom"/>
</dbReference>
<accession>A0A1J1IFM5</accession>
<evidence type="ECO:0000313" key="2">
    <source>
        <dbReference type="EMBL" id="CRK97257.1"/>
    </source>
</evidence>
<dbReference type="SUPFAM" id="SSF54695">
    <property type="entry name" value="POZ domain"/>
    <property type="match status" value="1"/>
</dbReference>
<proteinExistence type="predicted"/>
<dbReference type="SUPFAM" id="SSF52058">
    <property type="entry name" value="L domain-like"/>
    <property type="match status" value="1"/>
</dbReference>
<dbReference type="OrthoDB" id="624345at2759"/>
<evidence type="ECO:0000259" key="1">
    <source>
        <dbReference type="PROSITE" id="PS50097"/>
    </source>
</evidence>
<dbReference type="InterPro" id="IPR032675">
    <property type="entry name" value="LRR_dom_sf"/>
</dbReference>
<sequence>MKLDCTFETFVPCFFSEKRYYMCSIRSSSITKPNTIIQTINGDHDDGSSDKDVEAINFEGTTVKYFPQGLNKIFPNLKAVEILNCGLKSITQRDLMGLENIQMLCCDDNKITSLPNNLFQNMNKLIKISFNSNDLQFMSSEVLRPILKNGLKSVDFSGNRSIDAAYWESDNLAQFMDMIDEKCQQPINENCNGIGNIASDGFKELWTTGRFSDITIVTDTEKFKAHKVVLAMQSSVFASIFEDKMKDRPSDVIQVKSINSDVVKIFLKFLYTGEIETGNSNLLQLFTLAAKFKVENLMTIVEEMITDDLNDDNAIDVFEFACRFNCDSMKMSAFKAIQSMFDEPLKDELMNEPEAVRELVEAKRKFNSILNKHKKLKLSP</sequence>
<gene>
    <name evidence="2" type="ORF">CLUMA_CG010653</name>
</gene>
<name>A0A1J1IFM5_9DIPT</name>
<dbReference type="PANTHER" id="PTHR24413">
    <property type="entry name" value="SPECKLE-TYPE POZ PROTEIN"/>
    <property type="match status" value="1"/>
</dbReference>
<dbReference type="CDD" id="cd18186">
    <property type="entry name" value="BTB_POZ_ZBTB_KLHL-like"/>
    <property type="match status" value="1"/>
</dbReference>
<dbReference type="STRING" id="568069.A0A1J1IFM5"/>